<sequence length="156" mass="17136">MSGRTAEVRRVRMSDPAVVPLLAGLHLEYTARYGGNDELARYPETDFAPPYGAFLIVVQDGETVAGGALRRFDAVTAELKRVWTHPGHRRSGLGRLVVVELEREARARGYRRIFLTTGPLQPEAVELYLASGYEPQFDTGARPESGVLGFTKSFGG</sequence>
<accession>A0ABN1PDJ3</accession>
<dbReference type="InterPro" id="IPR000182">
    <property type="entry name" value="GNAT_dom"/>
</dbReference>
<comment type="caution">
    <text evidence="4">The sequence shown here is derived from an EMBL/GenBank/DDBJ whole genome shotgun (WGS) entry which is preliminary data.</text>
</comment>
<dbReference type="Gene3D" id="3.40.630.30">
    <property type="match status" value="1"/>
</dbReference>
<dbReference type="Proteomes" id="UP001501578">
    <property type="component" value="Unassembled WGS sequence"/>
</dbReference>
<dbReference type="EMBL" id="BAAAHQ010000011">
    <property type="protein sequence ID" value="GAA0926185.1"/>
    <property type="molecule type" value="Genomic_DNA"/>
</dbReference>
<feature type="domain" description="N-acetyltransferase" evidence="3">
    <location>
        <begin position="9"/>
        <end position="156"/>
    </location>
</feature>
<proteinExistence type="predicted"/>
<protein>
    <submittedName>
        <fullName evidence="4">GNAT family N-acetyltransferase</fullName>
    </submittedName>
</protein>
<evidence type="ECO:0000256" key="1">
    <source>
        <dbReference type="ARBA" id="ARBA00022679"/>
    </source>
</evidence>
<dbReference type="PANTHER" id="PTHR43877:SF2">
    <property type="entry name" value="AMINOALKYLPHOSPHONATE N-ACETYLTRANSFERASE-RELATED"/>
    <property type="match status" value="1"/>
</dbReference>
<evidence type="ECO:0000259" key="3">
    <source>
        <dbReference type="PROSITE" id="PS51186"/>
    </source>
</evidence>
<dbReference type="RefSeq" id="WP_343950258.1">
    <property type="nucleotide sequence ID" value="NZ_BAAAHQ010000011.1"/>
</dbReference>
<dbReference type="InterPro" id="IPR016181">
    <property type="entry name" value="Acyl_CoA_acyltransferase"/>
</dbReference>
<evidence type="ECO:0000256" key="2">
    <source>
        <dbReference type="ARBA" id="ARBA00023315"/>
    </source>
</evidence>
<organism evidence="4 5">
    <name type="scientific">Nonomuraea longicatena</name>
    <dbReference type="NCBI Taxonomy" id="83682"/>
    <lineage>
        <taxon>Bacteria</taxon>
        <taxon>Bacillati</taxon>
        <taxon>Actinomycetota</taxon>
        <taxon>Actinomycetes</taxon>
        <taxon>Streptosporangiales</taxon>
        <taxon>Streptosporangiaceae</taxon>
        <taxon>Nonomuraea</taxon>
    </lineage>
</organism>
<evidence type="ECO:0000313" key="4">
    <source>
        <dbReference type="EMBL" id="GAA0926185.1"/>
    </source>
</evidence>
<dbReference type="SUPFAM" id="SSF55729">
    <property type="entry name" value="Acyl-CoA N-acyltransferases (Nat)"/>
    <property type="match status" value="1"/>
</dbReference>
<dbReference type="PROSITE" id="PS51186">
    <property type="entry name" value="GNAT"/>
    <property type="match status" value="1"/>
</dbReference>
<dbReference type="PANTHER" id="PTHR43877">
    <property type="entry name" value="AMINOALKYLPHOSPHONATE N-ACETYLTRANSFERASE-RELATED-RELATED"/>
    <property type="match status" value="1"/>
</dbReference>
<gene>
    <name evidence="4" type="ORF">GCM10009560_28050</name>
</gene>
<keyword evidence="5" id="KW-1185">Reference proteome</keyword>
<dbReference type="InterPro" id="IPR050832">
    <property type="entry name" value="Bact_Acetyltransf"/>
</dbReference>
<evidence type="ECO:0000313" key="5">
    <source>
        <dbReference type="Proteomes" id="UP001501578"/>
    </source>
</evidence>
<dbReference type="CDD" id="cd04301">
    <property type="entry name" value="NAT_SF"/>
    <property type="match status" value="1"/>
</dbReference>
<reference evidence="4 5" key="1">
    <citation type="journal article" date="2019" name="Int. J. Syst. Evol. Microbiol.">
        <title>The Global Catalogue of Microorganisms (GCM) 10K type strain sequencing project: providing services to taxonomists for standard genome sequencing and annotation.</title>
        <authorList>
            <consortium name="The Broad Institute Genomics Platform"/>
            <consortium name="The Broad Institute Genome Sequencing Center for Infectious Disease"/>
            <person name="Wu L."/>
            <person name="Ma J."/>
        </authorList>
    </citation>
    <scope>NUCLEOTIDE SEQUENCE [LARGE SCALE GENOMIC DNA]</scope>
    <source>
        <strain evidence="4 5">JCM 11136</strain>
    </source>
</reference>
<dbReference type="Pfam" id="PF00583">
    <property type="entry name" value="Acetyltransf_1"/>
    <property type="match status" value="1"/>
</dbReference>
<keyword evidence="1" id="KW-0808">Transferase</keyword>
<keyword evidence="2" id="KW-0012">Acyltransferase</keyword>
<name>A0ABN1PDJ3_9ACTN</name>